<gene>
    <name evidence="5" type="ORF">WAT24_05905</name>
</gene>
<feature type="signal peptide" evidence="3">
    <location>
        <begin position="1"/>
        <end position="21"/>
    </location>
</feature>
<dbReference type="PANTHER" id="PTHR32305:SF15">
    <property type="entry name" value="PROTEIN RHSA-RELATED"/>
    <property type="match status" value="1"/>
</dbReference>
<dbReference type="InterPro" id="IPR056823">
    <property type="entry name" value="TEN-like_YD-shell"/>
</dbReference>
<dbReference type="Pfam" id="PF25023">
    <property type="entry name" value="TEN_YD-shell"/>
    <property type="match status" value="1"/>
</dbReference>
<dbReference type="RefSeq" id="WP_336806906.1">
    <property type="nucleotide sequence ID" value="NZ_JBBBNY010000003.1"/>
</dbReference>
<evidence type="ECO:0000259" key="4">
    <source>
        <dbReference type="Pfam" id="PF25023"/>
    </source>
</evidence>
<keyword evidence="3" id="KW-0732">Signal</keyword>
<feature type="region of interest" description="Disordered" evidence="2">
    <location>
        <begin position="122"/>
        <end position="175"/>
    </location>
</feature>
<dbReference type="PANTHER" id="PTHR32305">
    <property type="match status" value="1"/>
</dbReference>
<organism evidence="5 6">
    <name type="scientific">Fulvimonas yonginensis</name>
    <dbReference type="NCBI Taxonomy" id="1495200"/>
    <lineage>
        <taxon>Bacteria</taxon>
        <taxon>Pseudomonadati</taxon>
        <taxon>Pseudomonadota</taxon>
        <taxon>Gammaproteobacteria</taxon>
        <taxon>Lysobacterales</taxon>
        <taxon>Rhodanobacteraceae</taxon>
        <taxon>Fulvimonas</taxon>
    </lineage>
</organism>
<evidence type="ECO:0000256" key="2">
    <source>
        <dbReference type="SAM" id="MobiDB-lite"/>
    </source>
</evidence>
<dbReference type="InterPro" id="IPR050708">
    <property type="entry name" value="T6SS_VgrG/RHS"/>
</dbReference>
<feature type="chain" id="PRO_5045845263" evidence="3">
    <location>
        <begin position="22"/>
        <end position="181"/>
    </location>
</feature>
<reference evidence="5 6" key="1">
    <citation type="journal article" date="2014" name="Int. J. Syst. Evol. Microbiol.">
        <title>Fulvimonas yonginensis sp. nov., isolated from greenhouse soil, and emended description of the genus Fulvimonas.</title>
        <authorList>
            <person name="Ahn J.H."/>
            <person name="Kim S.J."/>
            <person name="Weon H.Y."/>
            <person name="Hong S.B."/>
            <person name="Seok S.J."/>
            <person name="Kwon S.W."/>
        </authorList>
    </citation>
    <scope>NUCLEOTIDE SEQUENCE [LARGE SCALE GENOMIC DNA]</scope>
    <source>
        <strain evidence="5 6">KACC 16952</strain>
    </source>
</reference>
<evidence type="ECO:0000313" key="6">
    <source>
        <dbReference type="Proteomes" id="UP001381174"/>
    </source>
</evidence>
<comment type="caution">
    <text evidence="5">The sequence shown here is derived from an EMBL/GenBank/DDBJ whole genome shotgun (WGS) entry which is preliminary data.</text>
</comment>
<protein>
    <submittedName>
        <fullName evidence="5">RHS repeat-associated core domain-containing protein</fullName>
    </submittedName>
</protein>
<dbReference type="Gene3D" id="2.180.10.10">
    <property type="entry name" value="RHS repeat-associated core"/>
    <property type="match status" value="1"/>
</dbReference>
<keyword evidence="6" id="KW-1185">Reference proteome</keyword>
<dbReference type="Proteomes" id="UP001381174">
    <property type="component" value="Unassembled WGS sequence"/>
</dbReference>
<dbReference type="NCBIfam" id="TIGR03696">
    <property type="entry name" value="Rhs_assc_core"/>
    <property type="match status" value="1"/>
</dbReference>
<evidence type="ECO:0000256" key="3">
    <source>
        <dbReference type="SAM" id="SignalP"/>
    </source>
</evidence>
<feature type="compositionally biased region" description="Polar residues" evidence="2">
    <location>
        <begin position="134"/>
        <end position="147"/>
    </location>
</feature>
<dbReference type="InterPro" id="IPR022385">
    <property type="entry name" value="Rhs_assc_core"/>
</dbReference>
<keyword evidence="1" id="KW-0677">Repeat</keyword>
<feature type="domain" description="Teneurin-like YD-shell" evidence="4">
    <location>
        <begin position="22"/>
        <end position="121"/>
    </location>
</feature>
<sequence length="181" mass="19503">MRKGLGGFVLPLLLAMGTAHAQPGKVTYVYTDPQGTPLAEADANGNITATFDYKPYGQALGTPPTGPGYTGHVNDPDTGLVYMQARYYDPIAGRFLSIDPVVPSAGALFGFNRYDYANNNPANNIDPDGRDNCPGQSRSQCIRSDSGTARDLRSTPQQDSAAIANKSKVETSQSRRRFWPL</sequence>
<proteinExistence type="predicted"/>
<accession>A0ABU8JAR4</accession>
<name>A0ABU8JAR4_9GAMM</name>
<evidence type="ECO:0000256" key="1">
    <source>
        <dbReference type="ARBA" id="ARBA00022737"/>
    </source>
</evidence>
<dbReference type="EMBL" id="JBBBNY010000003">
    <property type="protein sequence ID" value="MEI7036286.1"/>
    <property type="molecule type" value="Genomic_DNA"/>
</dbReference>
<evidence type="ECO:0000313" key="5">
    <source>
        <dbReference type="EMBL" id="MEI7036286.1"/>
    </source>
</evidence>